<dbReference type="STRING" id="1182545.A0A072P712"/>
<protein>
    <recommendedName>
        <fullName evidence="2">cyclin-dependent kinase</fullName>
        <ecNumber evidence="2">2.7.11.22</ecNumber>
    </recommendedName>
</protein>
<dbReference type="PROSITE" id="PS50011">
    <property type="entry name" value="PROTEIN_KINASE_DOM"/>
    <property type="match status" value="1"/>
</dbReference>
<dbReference type="InterPro" id="IPR008271">
    <property type="entry name" value="Ser/Thr_kinase_AS"/>
</dbReference>
<keyword evidence="8" id="KW-0418">Kinase</keyword>
<dbReference type="GO" id="GO:0000082">
    <property type="term" value="P:G1/S transition of mitotic cell cycle"/>
    <property type="evidence" value="ECO:0007669"/>
    <property type="project" value="TreeGrafter"/>
</dbReference>
<evidence type="ECO:0000313" key="8">
    <source>
        <dbReference type="EMBL" id="KEF55073.1"/>
    </source>
</evidence>
<dbReference type="GO" id="GO:0010389">
    <property type="term" value="P:regulation of G2/M transition of mitotic cell cycle"/>
    <property type="evidence" value="ECO:0007669"/>
    <property type="project" value="TreeGrafter"/>
</dbReference>
<dbReference type="SUPFAM" id="SSF56112">
    <property type="entry name" value="Protein kinase-like (PK-like)"/>
    <property type="match status" value="1"/>
</dbReference>
<evidence type="ECO:0000256" key="3">
    <source>
        <dbReference type="ARBA" id="ARBA00022741"/>
    </source>
</evidence>
<dbReference type="GO" id="GO:0005524">
    <property type="term" value="F:ATP binding"/>
    <property type="evidence" value="ECO:0007669"/>
    <property type="project" value="UniProtKB-KW"/>
</dbReference>
<dbReference type="InterPro" id="IPR050108">
    <property type="entry name" value="CDK"/>
</dbReference>
<dbReference type="EMBL" id="AMGV01000008">
    <property type="protein sequence ID" value="KEF55073.1"/>
    <property type="molecule type" value="Genomic_DNA"/>
</dbReference>
<feature type="domain" description="Protein kinase" evidence="7">
    <location>
        <begin position="93"/>
        <end position="389"/>
    </location>
</feature>
<evidence type="ECO:0000256" key="1">
    <source>
        <dbReference type="ARBA" id="ARBA00006485"/>
    </source>
</evidence>
<comment type="catalytic activity">
    <reaction evidence="5">
        <text>L-threonyl-[protein] + ATP = O-phospho-L-threonyl-[protein] + ADP + H(+)</text>
        <dbReference type="Rhea" id="RHEA:46608"/>
        <dbReference type="Rhea" id="RHEA-COMP:11060"/>
        <dbReference type="Rhea" id="RHEA-COMP:11605"/>
        <dbReference type="ChEBI" id="CHEBI:15378"/>
        <dbReference type="ChEBI" id="CHEBI:30013"/>
        <dbReference type="ChEBI" id="CHEBI:30616"/>
        <dbReference type="ChEBI" id="CHEBI:61977"/>
        <dbReference type="ChEBI" id="CHEBI:456216"/>
        <dbReference type="EC" id="2.7.11.22"/>
    </reaction>
</comment>
<keyword evidence="4" id="KW-0067">ATP-binding</keyword>
<comment type="similarity">
    <text evidence="1">Belongs to the protein kinase superfamily. CMGC Ser/Thr protein kinase family. CDC2/CDKX subfamily.</text>
</comment>
<dbReference type="PANTHER" id="PTHR24056:SF576">
    <property type="entry name" value="SERINE_THREONINE-PROTEIN KINASE CSK1"/>
    <property type="match status" value="1"/>
</dbReference>
<gene>
    <name evidence="8" type="ORF">A1O9_08726</name>
</gene>
<dbReference type="GeneID" id="25283637"/>
<reference evidence="8 9" key="1">
    <citation type="submission" date="2013-03" db="EMBL/GenBank/DDBJ databases">
        <title>The Genome Sequence of Exophiala aquamarina CBS 119918.</title>
        <authorList>
            <consortium name="The Broad Institute Genomics Platform"/>
            <person name="Cuomo C."/>
            <person name="de Hoog S."/>
            <person name="Gorbushina A."/>
            <person name="Walker B."/>
            <person name="Young S.K."/>
            <person name="Zeng Q."/>
            <person name="Gargeya S."/>
            <person name="Fitzgerald M."/>
            <person name="Haas B."/>
            <person name="Abouelleil A."/>
            <person name="Allen A.W."/>
            <person name="Alvarado L."/>
            <person name="Arachchi H.M."/>
            <person name="Berlin A.M."/>
            <person name="Chapman S.B."/>
            <person name="Gainer-Dewar J."/>
            <person name="Goldberg J."/>
            <person name="Griggs A."/>
            <person name="Gujja S."/>
            <person name="Hansen M."/>
            <person name="Howarth C."/>
            <person name="Imamovic A."/>
            <person name="Ireland A."/>
            <person name="Larimer J."/>
            <person name="McCowan C."/>
            <person name="Murphy C."/>
            <person name="Pearson M."/>
            <person name="Poon T.W."/>
            <person name="Priest M."/>
            <person name="Roberts A."/>
            <person name="Saif S."/>
            <person name="Shea T."/>
            <person name="Sisk P."/>
            <person name="Sykes S."/>
            <person name="Wortman J."/>
            <person name="Nusbaum C."/>
            <person name="Birren B."/>
        </authorList>
    </citation>
    <scope>NUCLEOTIDE SEQUENCE [LARGE SCALE GENOMIC DNA]</scope>
    <source>
        <strain evidence="8 9">CBS 119918</strain>
    </source>
</reference>
<dbReference type="PANTHER" id="PTHR24056">
    <property type="entry name" value="CELL DIVISION PROTEIN KINASE"/>
    <property type="match status" value="1"/>
</dbReference>
<dbReference type="PROSITE" id="PS00108">
    <property type="entry name" value="PROTEIN_KINASE_ST"/>
    <property type="match status" value="1"/>
</dbReference>
<dbReference type="GO" id="GO:0030332">
    <property type="term" value="F:cyclin binding"/>
    <property type="evidence" value="ECO:0007669"/>
    <property type="project" value="TreeGrafter"/>
</dbReference>
<evidence type="ECO:0000256" key="4">
    <source>
        <dbReference type="ARBA" id="ARBA00022840"/>
    </source>
</evidence>
<dbReference type="InterPro" id="IPR011009">
    <property type="entry name" value="Kinase-like_dom_sf"/>
</dbReference>
<sequence>MPLDVSFSTRLTNILWFTNAFITAGKDAVAARNAAKELEEEILHNAGSLDEYEEICSSTLAEVGVSGSLPEEPADHPEEAQILNVEGPSYGGYQYATYHADGQFSTIFKAQAKDESAAVQIVALKVTRPAMTSPPHNPEREARLLTEAKHQHVLPLIETIRESGGVFVLVLPFLTQDLENLLRSGRLDKGQVRMVFLGLFRALTHIHSLGIIHRDVKPANILLKTMNGPVYLADFGIAWSPQDRDSEPANLKITDVGTACYRPPELLFGHKAYDTSLDMWAAGCVVAELLKDGHHPLFDAGPLGSELSLIKSIFSTLGTPNDDSWPSAHTYPDWGKMRFKDFPPQPWQDLLPGVSDAGISFVESTVCYESSHRLTAGEVLHSKKPVRTY</sequence>
<comment type="catalytic activity">
    <reaction evidence="6">
        <text>L-seryl-[protein] + ATP = O-phospho-L-seryl-[protein] + ADP + H(+)</text>
        <dbReference type="Rhea" id="RHEA:17989"/>
        <dbReference type="Rhea" id="RHEA-COMP:9863"/>
        <dbReference type="Rhea" id="RHEA-COMP:11604"/>
        <dbReference type="ChEBI" id="CHEBI:15378"/>
        <dbReference type="ChEBI" id="CHEBI:29999"/>
        <dbReference type="ChEBI" id="CHEBI:30616"/>
        <dbReference type="ChEBI" id="CHEBI:83421"/>
        <dbReference type="ChEBI" id="CHEBI:456216"/>
        <dbReference type="EC" id="2.7.11.22"/>
    </reaction>
</comment>
<dbReference type="GO" id="GO:0000307">
    <property type="term" value="C:cyclin-dependent protein kinase holoenzyme complex"/>
    <property type="evidence" value="ECO:0007669"/>
    <property type="project" value="TreeGrafter"/>
</dbReference>
<name>A0A072P712_9EURO</name>
<evidence type="ECO:0000256" key="6">
    <source>
        <dbReference type="ARBA" id="ARBA00048367"/>
    </source>
</evidence>
<keyword evidence="3" id="KW-0547">Nucleotide-binding</keyword>
<dbReference type="EC" id="2.7.11.22" evidence="2"/>
<dbReference type="VEuPathDB" id="FungiDB:A1O9_08726"/>
<dbReference type="Gene3D" id="1.10.510.10">
    <property type="entry name" value="Transferase(Phosphotransferase) domain 1"/>
    <property type="match status" value="1"/>
</dbReference>
<evidence type="ECO:0000256" key="2">
    <source>
        <dbReference type="ARBA" id="ARBA00012425"/>
    </source>
</evidence>
<keyword evidence="9" id="KW-1185">Reference proteome</keyword>
<dbReference type="GO" id="GO:0007165">
    <property type="term" value="P:signal transduction"/>
    <property type="evidence" value="ECO:0007669"/>
    <property type="project" value="TreeGrafter"/>
</dbReference>
<dbReference type="GO" id="GO:0010468">
    <property type="term" value="P:regulation of gene expression"/>
    <property type="evidence" value="ECO:0007669"/>
    <property type="project" value="TreeGrafter"/>
</dbReference>
<dbReference type="Pfam" id="PF00069">
    <property type="entry name" value="Pkinase"/>
    <property type="match status" value="1"/>
</dbReference>
<keyword evidence="8" id="KW-0808">Transferase</keyword>
<dbReference type="GO" id="GO:0004693">
    <property type="term" value="F:cyclin-dependent protein serine/threonine kinase activity"/>
    <property type="evidence" value="ECO:0007669"/>
    <property type="project" value="UniProtKB-EC"/>
</dbReference>
<dbReference type="OrthoDB" id="413582at2759"/>
<dbReference type="HOGENOM" id="CLU_000288_181_6_1"/>
<dbReference type="AlphaFoldDB" id="A0A072P712"/>
<dbReference type="InterPro" id="IPR000719">
    <property type="entry name" value="Prot_kinase_dom"/>
</dbReference>
<dbReference type="RefSeq" id="XP_013257663.1">
    <property type="nucleotide sequence ID" value="XM_013402209.1"/>
</dbReference>
<dbReference type="GO" id="GO:0005634">
    <property type="term" value="C:nucleus"/>
    <property type="evidence" value="ECO:0007669"/>
    <property type="project" value="TreeGrafter"/>
</dbReference>
<dbReference type="GO" id="GO:0005737">
    <property type="term" value="C:cytoplasm"/>
    <property type="evidence" value="ECO:0007669"/>
    <property type="project" value="TreeGrafter"/>
</dbReference>
<evidence type="ECO:0000259" key="7">
    <source>
        <dbReference type="PROSITE" id="PS50011"/>
    </source>
</evidence>
<accession>A0A072P712</accession>
<dbReference type="SMART" id="SM00220">
    <property type="entry name" value="S_TKc"/>
    <property type="match status" value="1"/>
</dbReference>
<proteinExistence type="inferred from homology"/>
<organism evidence="8 9">
    <name type="scientific">Exophiala aquamarina CBS 119918</name>
    <dbReference type="NCBI Taxonomy" id="1182545"/>
    <lineage>
        <taxon>Eukaryota</taxon>
        <taxon>Fungi</taxon>
        <taxon>Dikarya</taxon>
        <taxon>Ascomycota</taxon>
        <taxon>Pezizomycotina</taxon>
        <taxon>Eurotiomycetes</taxon>
        <taxon>Chaetothyriomycetidae</taxon>
        <taxon>Chaetothyriales</taxon>
        <taxon>Herpotrichiellaceae</taxon>
        <taxon>Exophiala</taxon>
    </lineage>
</organism>
<dbReference type="Proteomes" id="UP000027920">
    <property type="component" value="Unassembled WGS sequence"/>
</dbReference>
<evidence type="ECO:0000256" key="5">
    <source>
        <dbReference type="ARBA" id="ARBA00047811"/>
    </source>
</evidence>
<evidence type="ECO:0000313" key="9">
    <source>
        <dbReference type="Proteomes" id="UP000027920"/>
    </source>
</evidence>
<dbReference type="Gene3D" id="3.30.200.20">
    <property type="entry name" value="Phosphorylase Kinase, domain 1"/>
    <property type="match status" value="1"/>
</dbReference>
<dbReference type="FunFam" id="1.10.510.10:FF:000924">
    <property type="entry name" value="Cell division protein kinase (Ctk1), putative"/>
    <property type="match status" value="1"/>
</dbReference>
<comment type="caution">
    <text evidence="8">The sequence shown here is derived from an EMBL/GenBank/DDBJ whole genome shotgun (WGS) entry which is preliminary data.</text>
</comment>